<feature type="domain" description="Disease resistance R13L4/SHOC-2-like LRR" evidence="3">
    <location>
        <begin position="118"/>
        <end position="364"/>
    </location>
</feature>
<dbReference type="InterPro" id="IPR006553">
    <property type="entry name" value="Leu-rich_rpt_Cys-con_subtyp"/>
</dbReference>
<keyword evidence="2" id="KW-0677">Repeat</keyword>
<keyword evidence="5" id="KW-1185">Reference proteome</keyword>
<dbReference type="InterPro" id="IPR001611">
    <property type="entry name" value="Leu-rich_rpt"/>
</dbReference>
<dbReference type="PANTHER" id="PTHR12904">
    <property type="match status" value="1"/>
</dbReference>
<name>A0A383WH02_TETOB</name>
<dbReference type="Pfam" id="PF23598">
    <property type="entry name" value="LRR_14"/>
    <property type="match status" value="1"/>
</dbReference>
<dbReference type="SMART" id="SM00368">
    <property type="entry name" value="LRR_RI"/>
    <property type="match status" value="7"/>
</dbReference>
<dbReference type="GO" id="GO:0005930">
    <property type="term" value="C:axoneme"/>
    <property type="evidence" value="ECO:0007669"/>
    <property type="project" value="UniProtKB-SubCell"/>
</dbReference>
<dbReference type="InterPro" id="IPR032675">
    <property type="entry name" value="LRR_dom_sf"/>
</dbReference>
<dbReference type="InterPro" id="IPR051341">
    <property type="entry name" value="Zyg-11_UBL_adapter"/>
</dbReference>
<dbReference type="SMART" id="SM00367">
    <property type="entry name" value="LRR_CC"/>
    <property type="match status" value="10"/>
</dbReference>
<comment type="subcellular location">
    <subcellularLocation>
        <location evidence="1">Cytoplasm</location>
        <location evidence="1">Cytoskeleton</location>
        <location evidence="1">Cilium axoneme</location>
    </subcellularLocation>
</comment>
<dbReference type="Proteomes" id="UP000256970">
    <property type="component" value="Unassembled WGS sequence"/>
</dbReference>
<dbReference type="PANTHER" id="PTHR12904:SF23">
    <property type="entry name" value="PROTEIN ZER-1 HOMOLOG"/>
    <property type="match status" value="1"/>
</dbReference>
<dbReference type="STRING" id="3088.A0A383WH02"/>
<sequence length="592" mass="62195">MGNALCLNRKVEEENQVLGRSSPPALLIRKRSLSISKETSLQGQLQDVCVRAIGAQLLKGQVSPSECAHKLPLDLLQRVLDHVIGVDQLALPLLQQLMTPWLHHLHLAGLPGVDNAWLPVIARAKHLRALDLSGCSMLSDAGTAWLSWLWQLTELRLQHCCGITDAGLAHISGLTALRVLDLEGCEGLSSSSLVAVGQLAGLTSLNLAQCPGVRGAGVRHIKGLQQLRQLSLGWCRDLGDTSADASNSVAALACLSRLSSLSLAGTRADDAQLVALLPRLQQLQVLDLSGSGMSERGLPCLAPLAGSLSVLNLRGCQVGDGPGPAALALLTGLVQLDLSCSGLGRAGLLALAPLAGLTELNLDMCSVGDEGCRVFRQLVCLERLDLSDTDIGDAGVGCLARCRRLAWLSLCNTEVGDCCTAALTHLTRLSHLNLDARSVSEASLRLMLPLAGQLRELDMYGARVGARGAALLAAAYTRLQRLDLCGGHVTDRACVELAKLPSLRQLNLSQNRQLGDAGLRALAGGRLAASLECLNLSYTSITDAAVPALAGLKALQVVVLSGVAVSEAAAARLKRARPKLQIKATGRKSCAC</sequence>
<dbReference type="AlphaFoldDB" id="A0A383WH02"/>
<evidence type="ECO:0000259" key="3">
    <source>
        <dbReference type="Pfam" id="PF23598"/>
    </source>
</evidence>
<dbReference type="Gene3D" id="3.80.10.10">
    <property type="entry name" value="Ribonuclease Inhibitor"/>
    <property type="match status" value="4"/>
</dbReference>
<protein>
    <recommendedName>
        <fullName evidence="3">Disease resistance R13L4/SHOC-2-like LRR domain-containing protein</fullName>
    </recommendedName>
</protein>
<evidence type="ECO:0000256" key="1">
    <source>
        <dbReference type="ARBA" id="ARBA00004430"/>
    </source>
</evidence>
<gene>
    <name evidence="4" type="ORF">BQ4739_LOCUS16782</name>
</gene>
<evidence type="ECO:0000256" key="2">
    <source>
        <dbReference type="ARBA" id="ARBA00022737"/>
    </source>
</evidence>
<evidence type="ECO:0000313" key="4">
    <source>
        <dbReference type="EMBL" id="SZX76394.1"/>
    </source>
</evidence>
<dbReference type="InterPro" id="IPR055414">
    <property type="entry name" value="LRR_R13L4/SHOC2-like"/>
</dbReference>
<dbReference type="SUPFAM" id="SSF52058">
    <property type="entry name" value="L domain-like"/>
    <property type="match status" value="2"/>
</dbReference>
<dbReference type="Pfam" id="PF13516">
    <property type="entry name" value="LRR_6"/>
    <property type="match status" value="2"/>
</dbReference>
<proteinExistence type="predicted"/>
<accession>A0A383WH02</accession>
<organism evidence="4 5">
    <name type="scientific">Tetradesmus obliquus</name>
    <name type="common">Green alga</name>
    <name type="synonym">Acutodesmus obliquus</name>
    <dbReference type="NCBI Taxonomy" id="3088"/>
    <lineage>
        <taxon>Eukaryota</taxon>
        <taxon>Viridiplantae</taxon>
        <taxon>Chlorophyta</taxon>
        <taxon>core chlorophytes</taxon>
        <taxon>Chlorophyceae</taxon>
        <taxon>CS clade</taxon>
        <taxon>Sphaeropleales</taxon>
        <taxon>Scenedesmaceae</taxon>
        <taxon>Tetradesmus</taxon>
    </lineage>
</organism>
<reference evidence="4 5" key="1">
    <citation type="submission" date="2016-10" db="EMBL/GenBank/DDBJ databases">
        <authorList>
            <person name="Cai Z."/>
        </authorList>
    </citation>
    <scope>NUCLEOTIDE SEQUENCE [LARGE SCALE GENOMIC DNA]</scope>
</reference>
<evidence type="ECO:0000313" key="5">
    <source>
        <dbReference type="Proteomes" id="UP000256970"/>
    </source>
</evidence>
<dbReference type="EMBL" id="FNXT01001257">
    <property type="protein sequence ID" value="SZX76394.1"/>
    <property type="molecule type" value="Genomic_DNA"/>
</dbReference>